<reference evidence="2 3" key="1">
    <citation type="journal article" date="2019" name="Commun. Biol.">
        <title>The bagworm genome reveals a unique fibroin gene that provides high tensile strength.</title>
        <authorList>
            <person name="Kono N."/>
            <person name="Nakamura H."/>
            <person name="Ohtoshi R."/>
            <person name="Tomita M."/>
            <person name="Numata K."/>
            <person name="Arakawa K."/>
        </authorList>
    </citation>
    <scope>NUCLEOTIDE SEQUENCE [LARGE SCALE GENOMIC DNA]</scope>
</reference>
<protein>
    <submittedName>
        <fullName evidence="2">Uncharacterized protein</fullName>
    </submittedName>
</protein>
<dbReference type="OrthoDB" id="8063408at2759"/>
<comment type="caution">
    <text evidence="2">The sequence shown here is derived from an EMBL/GenBank/DDBJ whole genome shotgun (WGS) entry which is preliminary data.</text>
</comment>
<gene>
    <name evidence="2" type="ORF">EVAR_11003_1</name>
</gene>
<accession>A0A4C1YHQ3</accession>
<sequence>MPIIAEDKHNARNFAAVTFVRKAPQCRKIGTRRRRKGRGAKYLRSTQFTAYSERQSLLKQTSRRTKQCGTNLILMSRRRRKYDIRAEGLSGRDVTPLFVGLLRRWRWKLRAEIKGKCRGTPVGLNRVQAYPAGSRFALPHRRTLFRRTFINLQFIGRFSKGQRCSPINGTRKKNRYRVGDIAAGLTLNRPERTICIESANKLFTSSSLVSKRKKSMKFAVPRIWRAPTNHISDSYFCVVNPRKCRAGKNAKKIQYPDLPSTTAPVPHSEHFPVPSRSNTREQLPPSQVSGSSGCSEFSLESVPVKPRLNNSEELNDLVRDLNLLQLKAEILLSRQKQWNSLKMDV</sequence>
<organism evidence="2 3">
    <name type="scientific">Eumeta variegata</name>
    <name type="common">Bagworm moth</name>
    <name type="synonym">Eumeta japonica</name>
    <dbReference type="NCBI Taxonomy" id="151549"/>
    <lineage>
        <taxon>Eukaryota</taxon>
        <taxon>Metazoa</taxon>
        <taxon>Ecdysozoa</taxon>
        <taxon>Arthropoda</taxon>
        <taxon>Hexapoda</taxon>
        <taxon>Insecta</taxon>
        <taxon>Pterygota</taxon>
        <taxon>Neoptera</taxon>
        <taxon>Endopterygota</taxon>
        <taxon>Lepidoptera</taxon>
        <taxon>Glossata</taxon>
        <taxon>Ditrysia</taxon>
        <taxon>Tineoidea</taxon>
        <taxon>Psychidae</taxon>
        <taxon>Oiketicinae</taxon>
        <taxon>Eumeta</taxon>
    </lineage>
</organism>
<dbReference type="EMBL" id="BGZK01001266">
    <property type="protein sequence ID" value="GBP75891.1"/>
    <property type="molecule type" value="Genomic_DNA"/>
</dbReference>
<evidence type="ECO:0000313" key="3">
    <source>
        <dbReference type="Proteomes" id="UP000299102"/>
    </source>
</evidence>
<dbReference type="AlphaFoldDB" id="A0A4C1YHQ3"/>
<proteinExistence type="predicted"/>
<name>A0A4C1YHQ3_EUMVA</name>
<feature type="region of interest" description="Disordered" evidence="1">
    <location>
        <begin position="250"/>
        <end position="296"/>
    </location>
</feature>
<dbReference type="Proteomes" id="UP000299102">
    <property type="component" value="Unassembled WGS sequence"/>
</dbReference>
<feature type="compositionally biased region" description="Polar residues" evidence="1">
    <location>
        <begin position="275"/>
        <end position="295"/>
    </location>
</feature>
<evidence type="ECO:0000313" key="2">
    <source>
        <dbReference type="EMBL" id="GBP75891.1"/>
    </source>
</evidence>
<keyword evidence="3" id="KW-1185">Reference proteome</keyword>
<evidence type="ECO:0000256" key="1">
    <source>
        <dbReference type="SAM" id="MobiDB-lite"/>
    </source>
</evidence>